<dbReference type="Pfam" id="PF13426">
    <property type="entry name" value="PAS_9"/>
    <property type="match status" value="1"/>
</dbReference>
<keyword evidence="5" id="KW-0418">Kinase</keyword>
<evidence type="ECO:0000259" key="6">
    <source>
        <dbReference type="PROSITE" id="PS50109"/>
    </source>
</evidence>
<dbReference type="InterPro" id="IPR035965">
    <property type="entry name" value="PAS-like_dom_sf"/>
</dbReference>
<dbReference type="Gene3D" id="3.30.565.10">
    <property type="entry name" value="Histidine kinase-like ATPase, C-terminal domain"/>
    <property type="match status" value="1"/>
</dbReference>
<dbReference type="InterPro" id="IPR036890">
    <property type="entry name" value="HATPase_C_sf"/>
</dbReference>
<dbReference type="Proteomes" id="UP000829925">
    <property type="component" value="Chromosome"/>
</dbReference>
<feature type="domain" description="Histidine kinase" evidence="6">
    <location>
        <begin position="292"/>
        <end position="505"/>
    </location>
</feature>
<dbReference type="SMART" id="SM00086">
    <property type="entry name" value="PAC"/>
    <property type="match status" value="2"/>
</dbReference>
<dbReference type="Pfam" id="PF02518">
    <property type="entry name" value="HATPase_c"/>
    <property type="match status" value="1"/>
</dbReference>
<dbReference type="InterPro" id="IPR003594">
    <property type="entry name" value="HATPase_dom"/>
</dbReference>
<evidence type="ECO:0000313" key="8">
    <source>
        <dbReference type="EMBL" id="UOR06928.1"/>
    </source>
</evidence>
<evidence type="ECO:0000313" key="9">
    <source>
        <dbReference type="Proteomes" id="UP000829925"/>
    </source>
</evidence>
<feature type="domain" description="PAC" evidence="7">
    <location>
        <begin position="96"/>
        <end position="148"/>
    </location>
</feature>
<organism evidence="8 9">
    <name type="scientific">Hymenobacter aerilatus</name>
    <dbReference type="NCBI Taxonomy" id="2932251"/>
    <lineage>
        <taxon>Bacteria</taxon>
        <taxon>Pseudomonadati</taxon>
        <taxon>Bacteroidota</taxon>
        <taxon>Cytophagia</taxon>
        <taxon>Cytophagales</taxon>
        <taxon>Hymenobacteraceae</taxon>
        <taxon>Hymenobacter</taxon>
    </lineage>
</organism>
<dbReference type="NCBIfam" id="TIGR00229">
    <property type="entry name" value="sensory_box"/>
    <property type="match status" value="2"/>
</dbReference>
<comment type="catalytic activity">
    <reaction evidence="1">
        <text>ATP + protein L-histidine = ADP + protein N-phospho-L-histidine.</text>
        <dbReference type="EC" id="2.7.13.3"/>
    </reaction>
</comment>
<dbReference type="InterPro" id="IPR000014">
    <property type="entry name" value="PAS"/>
</dbReference>
<reference evidence="8 9" key="1">
    <citation type="submission" date="2022-04" db="EMBL/GenBank/DDBJ databases">
        <title>Hymenobacter sp. isolated from the air.</title>
        <authorList>
            <person name="Won M."/>
            <person name="Lee C.-M."/>
            <person name="Woen H.-Y."/>
            <person name="Kwon S.-W."/>
        </authorList>
    </citation>
    <scope>NUCLEOTIDE SEQUENCE [LARGE SCALE GENOMIC DNA]</scope>
    <source>
        <strain evidence="9">5413 J-13</strain>
    </source>
</reference>
<dbReference type="KEGG" id="haei:MUN82_07445"/>
<dbReference type="SMART" id="SM00091">
    <property type="entry name" value="PAS"/>
    <property type="match status" value="2"/>
</dbReference>
<proteinExistence type="predicted"/>
<dbReference type="EMBL" id="CP095053">
    <property type="protein sequence ID" value="UOR06928.1"/>
    <property type="molecule type" value="Genomic_DNA"/>
</dbReference>
<dbReference type="PROSITE" id="PS50109">
    <property type="entry name" value="HIS_KIN"/>
    <property type="match status" value="1"/>
</dbReference>
<dbReference type="Gene3D" id="3.30.450.20">
    <property type="entry name" value="PAS domain"/>
    <property type="match status" value="2"/>
</dbReference>
<evidence type="ECO:0000256" key="1">
    <source>
        <dbReference type="ARBA" id="ARBA00000085"/>
    </source>
</evidence>
<dbReference type="SUPFAM" id="SSF55785">
    <property type="entry name" value="PYP-like sensor domain (PAS domain)"/>
    <property type="match status" value="2"/>
</dbReference>
<dbReference type="PROSITE" id="PS50113">
    <property type="entry name" value="PAC"/>
    <property type="match status" value="1"/>
</dbReference>
<dbReference type="PRINTS" id="PR00344">
    <property type="entry name" value="BCTRLSENSOR"/>
</dbReference>
<accession>A0A8T9SXX8</accession>
<dbReference type="AlphaFoldDB" id="A0A8T9SXX8"/>
<dbReference type="PANTHER" id="PTHR43304">
    <property type="entry name" value="PHYTOCHROME-LIKE PROTEIN CPH1"/>
    <property type="match status" value="1"/>
</dbReference>
<keyword evidence="4" id="KW-0808">Transferase</keyword>
<name>A0A8T9SXX8_9BACT</name>
<dbReference type="EC" id="2.7.13.3" evidence="2"/>
<keyword evidence="9" id="KW-1185">Reference proteome</keyword>
<dbReference type="InterPro" id="IPR004358">
    <property type="entry name" value="Sig_transdc_His_kin-like_C"/>
</dbReference>
<dbReference type="InterPro" id="IPR000700">
    <property type="entry name" value="PAS-assoc_C"/>
</dbReference>
<dbReference type="RefSeq" id="WP_245096303.1">
    <property type="nucleotide sequence ID" value="NZ_CP095053.1"/>
</dbReference>
<dbReference type="SMART" id="SM00387">
    <property type="entry name" value="HATPase_c"/>
    <property type="match status" value="1"/>
</dbReference>
<dbReference type="PANTHER" id="PTHR43304:SF1">
    <property type="entry name" value="PAC DOMAIN-CONTAINING PROTEIN"/>
    <property type="match status" value="1"/>
</dbReference>
<evidence type="ECO:0000256" key="5">
    <source>
        <dbReference type="ARBA" id="ARBA00022777"/>
    </source>
</evidence>
<dbReference type="InterPro" id="IPR013655">
    <property type="entry name" value="PAS_fold_3"/>
</dbReference>
<evidence type="ECO:0000259" key="7">
    <source>
        <dbReference type="PROSITE" id="PS50113"/>
    </source>
</evidence>
<dbReference type="SUPFAM" id="SSF55874">
    <property type="entry name" value="ATPase domain of HSP90 chaperone/DNA topoisomerase II/histidine kinase"/>
    <property type="match status" value="1"/>
</dbReference>
<dbReference type="InterPro" id="IPR001610">
    <property type="entry name" value="PAC"/>
</dbReference>
<evidence type="ECO:0000256" key="3">
    <source>
        <dbReference type="ARBA" id="ARBA00022553"/>
    </source>
</evidence>
<evidence type="ECO:0000256" key="2">
    <source>
        <dbReference type="ARBA" id="ARBA00012438"/>
    </source>
</evidence>
<gene>
    <name evidence="8" type="ORF">MUN82_07445</name>
</gene>
<protein>
    <recommendedName>
        <fullName evidence="2">histidine kinase</fullName>
        <ecNumber evidence="2">2.7.13.3</ecNumber>
    </recommendedName>
</protein>
<keyword evidence="3" id="KW-0597">Phosphoprotein</keyword>
<evidence type="ECO:0000256" key="4">
    <source>
        <dbReference type="ARBA" id="ARBA00022679"/>
    </source>
</evidence>
<dbReference type="Pfam" id="PF08447">
    <property type="entry name" value="PAS_3"/>
    <property type="match status" value="1"/>
</dbReference>
<dbReference type="InterPro" id="IPR052162">
    <property type="entry name" value="Sensor_kinase/Photoreceptor"/>
</dbReference>
<dbReference type="CDD" id="cd00130">
    <property type="entry name" value="PAS"/>
    <property type="match status" value="2"/>
</dbReference>
<dbReference type="GO" id="GO:0004673">
    <property type="term" value="F:protein histidine kinase activity"/>
    <property type="evidence" value="ECO:0007669"/>
    <property type="project" value="UniProtKB-EC"/>
</dbReference>
<sequence length="505" mass="57174">MNQDNTATELDQRFLADTVIFDFLQTQVLDGLWYQDIQASTREHNWVNPTFWRTLGYEPEQIPTGPTPWRTVMHPGDLAVAQLHLEACLQDPNHSYDHLLRCTHQDGSVVWLRGQGLLLRNEQGTPTRLLVALRNITKEKHAAAYAQEIANHYGLILSNQSVYIVKTDTQGNYTYANEIFYERFGYEQDIIGTSSLLSIIEEDRQKCLAMVMRCFEEPEVGHQVILRKLSSDNTIKSNHWELKGILSEQGEVVEILCVGYDVTLLVENLQKSQHLLDITSQQNIRLQNFAYIISHNIRSHSANLTSLVQLLTEAEDEEQHDMFLQMLQTSTEKLAETIVNLSDIVAVNSNVNKPKESRLLKAEIDKTLEALSVLIHQHKITMDVHVPAGLAITVVPAYLDSILLNLISNAVKYRSPHRPAVIRLHTYREGGFTVLEVQDNGLGIDLVKNRAKLFGMYKTFHDNEDARGVGLFITKNQIEAMQGSITVESEVGIGSTFKVSFNENA</sequence>
<dbReference type="InterPro" id="IPR005467">
    <property type="entry name" value="His_kinase_dom"/>
</dbReference>